<dbReference type="STRING" id="655015.B1812_16180"/>
<sequence length="231" mass="25580">MSTRNRELPAPTRDRLAALSAPRASQIPMAVRHTQRVAKLRRNIVWGVGGIVTICAVFLAYHFISSLAIDLRFAHIGFQGARITIEQPRLVGYQKDGRQYELKARMGVQDIHKPDIFELEGLEARLEMGQGLPVLLTSAAAVYDGKQDRAELSNGVRIFDEKNYDLRLESATMDFKASTLVSQRPATLKLDCCDVDGKAVELAQAESRLTFTGAVHSTFHEQKTEPGTGSK</sequence>
<dbReference type="AlphaFoldDB" id="A0A1W6N1M8"/>
<feature type="transmembrane region" description="Helical" evidence="1">
    <location>
        <begin position="44"/>
        <end position="64"/>
    </location>
</feature>
<dbReference type="EMBL" id="CP019948">
    <property type="protein sequence ID" value="ARN83717.1"/>
    <property type="molecule type" value="Genomic_DNA"/>
</dbReference>
<evidence type="ECO:0000313" key="3">
    <source>
        <dbReference type="Proteomes" id="UP000193978"/>
    </source>
</evidence>
<gene>
    <name evidence="2" type="ORF">B1812_16180</name>
</gene>
<accession>A0A1W6N1M8</accession>
<dbReference type="Pfam" id="PF06835">
    <property type="entry name" value="LptC"/>
    <property type="match status" value="1"/>
</dbReference>
<keyword evidence="1" id="KW-0472">Membrane</keyword>
<name>A0A1W6N1M8_9HYPH</name>
<evidence type="ECO:0000256" key="1">
    <source>
        <dbReference type="SAM" id="Phobius"/>
    </source>
</evidence>
<organism evidence="2 3">
    <name type="scientific">Methylocystis bryophila</name>
    <dbReference type="NCBI Taxonomy" id="655015"/>
    <lineage>
        <taxon>Bacteria</taxon>
        <taxon>Pseudomonadati</taxon>
        <taxon>Pseudomonadota</taxon>
        <taxon>Alphaproteobacteria</taxon>
        <taxon>Hyphomicrobiales</taxon>
        <taxon>Methylocystaceae</taxon>
        <taxon>Methylocystis</taxon>
    </lineage>
</organism>
<dbReference type="Gene3D" id="2.60.450.10">
    <property type="entry name" value="Lipopolysaccharide (LPS) transport protein A like domain"/>
    <property type="match status" value="1"/>
</dbReference>
<proteinExistence type="predicted"/>
<dbReference type="Proteomes" id="UP000193978">
    <property type="component" value="Chromosome"/>
</dbReference>
<keyword evidence="3" id="KW-1185">Reference proteome</keyword>
<evidence type="ECO:0008006" key="4">
    <source>
        <dbReference type="Google" id="ProtNLM"/>
    </source>
</evidence>
<dbReference type="InterPro" id="IPR010664">
    <property type="entry name" value="LipoPS_assembly_LptC-rel"/>
</dbReference>
<keyword evidence="1" id="KW-1133">Transmembrane helix</keyword>
<protein>
    <recommendedName>
        <fullName evidence="4">LPS export ABC transporter periplasmic protein LptC</fullName>
    </recommendedName>
</protein>
<reference evidence="2 3" key="1">
    <citation type="submission" date="2017-02" db="EMBL/GenBank/DDBJ databases">
        <authorList>
            <person name="Peterson S.W."/>
        </authorList>
    </citation>
    <scope>NUCLEOTIDE SEQUENCE [LARGE SCALE GENOMIC DNA]</scope>
    <source>
        <strain evidence="2 3">S285</strain>
    </source>
</reference>
<dbReference type="KEGG" id="mbry:B1812_16180"/>
<evidence type="ECO:0000313" key="2">
    <source>
        <dbReference type="EMBL" id="ARN83717.1"/>
    </source>
</evidence>
<keyword evidence="1" id="KW-0812">Transmembrane</keyword>